<dbReference type="GeneID" id="113215247"/>
<dbReference type="AlphaFoldDB" id="A0A9C6X4W5"/>
<gene>
    <name evidence="2 3 4" type="primary">LOC113215247</name>
</gene>
<sequence>MVGQEGEESLVFASPSALKMVHKNDTVASDQTYKITPKLLGRYQVMIFALLAFGHALSNRSSFLSLILEYLVPDKCCQSTLESKFSEFKEGRKTPTAQQMLGGIKTTCVRGIVKPTSSGTNYRIRVLNTKPVRTNVPEVAYELQELAPYLPGHPHALINQRRQRHRSHRKGWVRWASCPWWSPPPFRPLGTGTVAQGVSCS</sequence>
<dbReference type="RefSeq" id="XP_052129183.1">
    <property type="nucleotide sequence ID" value="XM_052273223.1"/>
</dbReference>
<keyword evidence="1" id="KW-1185">Reference proteome</keyword>
<name>A0A9C6X4W5_FRAOC</name>
<accession>A0A9C6X4W5</accession>
<dbReference type="Proteomes" id="UP000504606">
    <property type="component" value="Unplaced"/>
</dbReference>
<evidence type="ECO:0000313" key="4">
    <source>
        <dbReference type="RefSeq" id="XP_052129185.1"/>
    </source>
</evidence>
<dbReference type="RefSeq" id="XP_052129182.1">
    <property type="nucleotide sequence ID" value="XM_052273222.1"/>
</dbReference>
<evidence type="ECO:0000313" key="2">
    <source>
        <dbReference type="RefSeq" id="XP_052129182.1"/>
    </source>
</evidence>
<protein>
    <submittedName>
        <fullName evidence="2 3">Uncharacterized protein LOC113215247 isoform X2</fullName>
    </submittedName>
</protein>
<organism evidence="1 3">
    <name type="scientific">Frankliniella occidentalis</name>
    <name type="common">Western flower thrips</name>
    <name type="synonym">Euthrips occidentalis</name>
    <dbReference type="NCBI Taxonomy" id="133901"/>
    <lineage>
        <taxon>Eukaryota</taxon>
        <taxon>Metazoa</taxon>
        <taxon>Ecdysozoa</taxon>
        <taxon>Arthropoda</taxon>
        <taxon>Hexapoda</taxon>
        <taxon>Insecta</taxon>
        <taxon>Pterygota</taxon>
        <taxon>Neoptera</taxon>
        <taxon>Paraneoptera</taxon>
        <taxon>Thysanoptera</taxon>
        <taxon>Terebrantia</taxon>
        <taxon>Thripoidea</taxon>
        <taxon>Thripidae</taxon>
        <taxon>Frankliniella</taxon>
    </lineage>
</organism>
<evidence type="ECO:0000313" key="3">
    <source>
        <dbReference type="RefSeq" id="XP_052129183.1"/>
    </source>
</evidence>
<evidence type="ECO:0000313" key="1">
    <source>
        <dbReference type="Proteomes" id="UP000504606"/>
    </source>
</evidence>
<dbReference type="RefSeq" id="XP_052129185.1">
    <property type="nucleotide sequence ID" value="XM_052273225.1"/>
</dbReference>
<proteinExistence type="predicted"/>
<reference evidence="2 3" key="1">
    <citation type="submission" date="2025-04" db="UniProtKB">
        <authorList>
            <consortium name="RefSeq"/>
        </authorList>
    </citation>
    <scope>IDENTIFICATION</scope>
    <source>
        <tissue evidence="2 3">Whole organism</tissue>
    </source>
</reference>